<feature type="binding site" evidence="5">
    <location>
        <position position="67"/>
    </location>
    <ligand>
        <name>a divalent metal cation</name>
        <dbReference type="ChEBI" id="CHEBI:60240"/>
        <label>1</label>
    </ligand>
</feature>
<dbReference type="STRING" id="479431.Namu_3276"/>
<feature type="binding site" evidence="5">
    <location>
        <position position="66"/>
    </location>
    <ligand>
        <name>a divalent metal cation</name>
        <dbReference type="ChEBI" id="CHEBI:60240"/>
        <label>1</label>
    </ligand>
</feature>
<gene>
    <name evidence="7" type="ordered locus">Namu_3276</name>
</gene>
<evidence type="ECO:0000256" key="3">
    <source>
        <dbReference type="ARBA" id="ARBA00022112"/>
    </source>
</evidence>
<dbReference type="EMBL" id="CP001737">
    <property type="protein sequence ID" value="ACV79607.1"/>
    <property type="molecule type" value="Genomic_DNA"/>
</dbReference>
<reference evidence="8" key="1">
    <citation type="submission" date="2009-09" db="EMBL/GenBank/DDBJ databases">
        <title>The complete genome of Nakamurella multipartita DSM 44233.</title>
        <authorList>
            <consortium name="US DOE Joint Genome Institute (JGI-PGF)"/>
            <person name="Lucas S."/>
            <person name="Copeland A."/>
            <person name="Lapidus A."/>
            <person name="Glavina del Rio T."/>
            <person name="Dalin E."/>
            <person name="Tice H."/>
            <person name="Bruce D."/>
            <person name="Goodwin L."/>
            <person name="Pitluck S."/>
            <person name="Kyrpides N."/>
            <person name="Mavromatis K."/>
            <person name="Ivanova N."/>
            <person name="Ovchinnikova G."/>
            <person name="Sims D."/>
            <person name="Meincke L."/>
            <person name="Brettin T."/>
            <person name="Detter J.C."/>
            <person name="Han C."/>
            <person name="Larimer F."/>
            <person name="Land M."/>
            <person name="Hauser L."/>
            <person name="Markowitz V."/>
            <person name="Cheng J.-F."/>
            <person name="Hugenholtz P."/>
            <person name="Woyke T."/>
            <person name="Wu D."/>
            <person name="Klenk H.-P."/>
            <person name="Eisen J.A."/>
        </authorList>
    </citation>
    <scope>NUCLEOTIDE SEQUENCE [LARGE SCALE GENOMIC DNA]</scope>
    <source>
        <strain evidence="8">ATCC 700099 / DSM 44233 / CIP 104796 / JCM 9543 / NBRC 105858 / Y-104</strain>
    </source>
</reference>
<dbReference type="FunFam" id="3.40.1390.30:FF:000001">
    <property type="entry name" value="GTP cyclohydrolase 1 type 2"/>
    <property type="match status" value="1"/>
</dbReference>
<sequence length="286" mass="29538">MTRLRDVLHTLETAYPAALAEHWDTGIGLTCGDPDEPVTGIRLAVDVDPATVQETIDAGAQLLLTHHPLLFRPLQSVAADSAKGALVHRMIRAGVAHVAAHTNADTAVGGVNDALAAVLGLGGTRPLVPHDGGPEQGSDRGSEQHGVTGSGRVGVLPQPMTLTEFAAHAARRLPATVGGVRAAGRPDRPIRTVAVCGGAGDSYLSAAADAGADVYLTSDLRHHVVAEFVDVPGNPAVVDVAHWAGEWPWLPVAADLLRAAHPELTVTVSTTRTDPWTVHAETGAVG</sequence>
<feature type="region of interest" description="Disordered" evidence="6">
    <location>
        <begin position="125"/>
        <end position="153"/>
    </location>
</feature>
<evidence type="ECO:0000313" key="7">
    <source>
        <dbReference type="EMBL" id="ACV79607.1"/>
    </source>
</evidence>
<dbReference type="Pfam" id="PF01784">
    <property type="entry name" value="DUF34_NIF3"/>
    <property type="match status" value="1"/>
</dbReference>
<evidence type="ECO:0000313" key="8">
    <source>
        <dbReference type="Proteomes" id="UP000002218"/>
    </source>
</evidence>
<dbReference type="InterPro" id="IPR002678">
    <property type="entry name" value="DUF34/NIF3"/>
</dbReference>
<dbReference type="GO" id="GO:0046872">
    <property type="term" value="F:metal ion binding"/>
    <property type="evidence" value="ECO:0007669"/>
    <property type="project" value="UniProtKB-KW"/>
</dbReference>
<dbReference type="OrthoDB" id="9795763at2"/>
<comment type="subunit">
    <text evidence="2">Homohexamer.</text>
</comment>
<reference evidence="7 8" key="2">
    <citation type="journal article" date="2010" name="Stand. Genomic Sci.">
        <title>Complete genome sequence of Nakamurella multipartita type strain (Y-104).</title>
        <authorList>
            <person name="Tice H."/>
            <person name="Mayilraj S."/>
            <person name="Sims D."/>
            <person name="Lapidus A."/>
            <person name="Nolan M."/>
            <person name="Lucas S."/>
            <person name="Glavina Del Rio T."/>
            <person name="Copeland A."/>
            <person name="Cheng J.F."/>
            <person name="Meincke L."/>
            <person name="Bruce D."/>
            <person name="Goodwin L."/>
            <person name="Pitluck S."/>
            <person name="Ivanova N."/>
            <person name="Mavromatis K."/>
            <person name="Ovchinnikova G."/>
            <person name="Pati A."/>
            <person name="Chen A."/>
            <person name="Palaniappan K."/>
            <person name="Land M."/>
            <person name="Hauser L."/>
            <person name="Chang Y.J."/>
            <person name="Jeffries C.D."/>
            <person name="Detter J.C."/>
            <person name="Brettin T."/>
            <person name="Rohde M."/>
            <person name="Goker M."/>
            <person name="Bristow J."/>
            <person name="Eisen J.A."/>
            <person name="Markowitz V."/>
            <person name="Hugenholtz P."/>
            <person name="Kyrpides N.C."/>
            <person name="Klenk H.P."/>
            <person name="Chen F."/>
        </authorList>
    </citation>
    <scope>NUCLEOTIDE SEQUENCE [LARGE SCALE GENOMIC DNA]</scope>
    <source>
        <strain evidence="8">ATCC 700099 / DSM 44233 / CIP 104796 / JCM 9543 / NBRC 105858 / Y-104</strain>
    </source>
</reference>
<proteinExistence type="inferred from homology"/>
<evidence type="ECO:0000256" key="1">
    <source>
        <dbReference type="ARBA" id="ARBA00006964"/>
    </source>
</evidence>
<evidence type="ECO:0000256" key="4">
    <source>
        <dbReference type="ARBA" id="ARBA00022723"/>
    </source>
</evidence>
<dbReference type="NCBIfam" id="TIGR00486">
    <property type="entry name" value="YbgI_SA1388"/>
    <property type="match status" value="1"/>
</dbReference>
<keyword evidence="4 5" id="KW-0479">Metal-binding</keyword>
<dbReference type="HOGENOM" id="CLU_037423_1_2_11"/>
<evidence type="ECO:0000256" key="6">
    <source>
        <dbReference type="SAM" id="MobiDB-lite"/>
    </source>
</evidence>
<dbReference type="PANTHER" id="PTHR13799">
    <property type="entry name" value="NGG1 INTERACTING FACTOR 3"/>
    <property type="match status" value="1"/>
</dbReference>
<protein>
    <recommendedName>
        <fullName evidence="3">GTP cyclohydrolase 1 type 2 homolog</fullName>
    </recommendedName>
</protein>
<dbReference type="Gene3D" id="3.40.1390.30">
    <property type="entry name" value="NIF3 (NGG1p interacting factor 3)-like"/>
    <property type="match status" value="2"/>
</dbReference>
<accession>C8XD04</accession>
<evidence type="ECO:0000256" key="2">
    <source>
        <dbReference type="ARBA" id="ARBA00011643"/>
    </source>
</evidence>
<dbReference type="InParanoid" id="C8XD04"/>
<dbReference type="eggNOG" id="COG0327">
    <property type="taxonomic scope" value="Bacteria"/>
</dbReference>
<comment type="similarity">
    <text evidence="1">Belongs to the GTP cyclohydrolase I type 2/NIF3 family.</text>
</comment>
<dbReference type="InterPro" id="IPR036069">
    <property type="entry name" value="DUF34/NIF3_sf"/>
</dbReference>
<dbReference type="GO" id="GO:0005737">
    <property type="term" value="C:cytoplasm"/>
    <property type="evidence" value="ECO:0007669"/>
    <property type="project" value="TreeGrafter"/>
</dbReference>
<dbReference type="AlphaFoldDB" id="C8XD04"/>
<feature type="binding site" evidence="5">
    <location>
        <position position="246"/>
    </location>
    <ligand>
        <name>a divalent metal cation</name>
        <dbReference type="ChEBI" id="CHEBI:60240"/>
        <label>1</label>
    </ligand>
</feature>
<dbReference type="Proteomes" id="UP000002218">
    <property type="component" value="Chromosome"/>
</dbReference>
<dbReference type="SUPFAM" id="SSF102705">
    <property type="entry name" value="NIF3 (NGG1p interacting factor 3)-like"/>
    <property type="match status" value="1"/>
</dbReference>
<dbReference type="RefSeq" id="WP_015748474.1">
    <property type="nucleotide sequence ID" value="NC_013235.1"/>
</dbReference>
<name>C8XD04_NAKMY</name>
<feature type="binding site" evidence="5">
    <location>
        <position position="242"/>
    </location>
    <ligand>
        <name>a divalent metal cation</name>
        <dbReference type="ChEBI" id="CHEBI:60240"/>
        <label>1</label>
    </ligand>
</feature>
<evidence type="ECO:0000256" key="5">
    <source>
        <dbReference type="PIRSR" id="PIRSR602678-1"/>
    </source>
</evidence>
<dbReference type="PANTHER" id="PTHR13799:SF14">
    <property type="entry name" value="GTP CYCLOHYDROLASE 1 TYPE 2 HOMOLOG"/>
    <property type="match status" value="1"/>
</dbReference>
<dbReference type="KEGG" id="nml:Namu_3276"/>
<organism evidence="7 8">
    <name type="scientific">Nakamurella multipartita (strain ATCC 700099 / DSM 44233 / CIP 104796 / JCM 9543 / NBRC 105858 / Y-104)</name>
    <name type="common">Microsphaera multipartita</name>
    <dbReference type="NCBI Taxonomy" id="479431"/>
    <lineage>
        <taxon>Bacteria</taxon>
        <taxon>Bacillati</taxon>
        <taxon>Actinomycetota</taxon>
        <taxon>Actinomycetes</taxon>
        <taxon>Nakamurellales</taxon>
        <taxon>Nakamurellaceae</taxon>
        <taxon>Nakamurella</taxon>
    </lineage>
</organism>
<feature type="binding site" evidence="5">
    <location>
        <position position="105"/>
    </location>
    <ligand>
        <name>a divalent metal cation</name>
        <dbReference type="ChEBI" id="CHEBI:60240"/>
        <label>1</label>
    </ligand>
</feature>
<keyword evidence="8" id="KW-1185">Reference proteome</keyword>